<evidence type="ECO:0000313" key="1">
    <source>
        <dbReference type="EMBL" id="GEU29099.1"/>
    </source>
</evidence>
<dbReference type="PANTHER" id="PTHR33240:SF15">
    <property type="entry name" value="GAG-PRO-LIKE PROTEIN"/>
    <property type="match status" value="1"/>
</dbReference>
<organism evidence="1">
    <name type="scientific">Tanacetum cinerariifolium</name>
    <name type="common">Dalmatian daisy</name>
    <name type="synonym">Chrysanthemum cinerariifolium</name>
    <dbReference type="NCBI Taxonomy" id="118510"/>
    <lineage>
        <taxon>Eukaryota</taxon>
        <taxon>Viridiplantae</taxon>
        <taxon>Streptophyta</taxon>
        <taxon>Embryophyta</taxon>
        <taxon>Tracheophyta</taxon>
        <taxon>Spermatophyta</taxon>
        <taxon>Magnoliopsida</taxon>
        <taxon>eudicotyledons</taxon>
        <taxon>Gunneridae</taxon>
        <taxon>Pentapetalae</taxon>
        <taxon>asterids</taxon>
        <taxon>campanulids</taxon>
        <taxon>Asterales</taxon>
        <taxon>Asteraceae</taxon>
        <taxon>Asteroideae</taxon>
        <taxon>Anthemideae</taxon>
        <taxon>Anthemidinae</taxon>
        <taxon>Tanacetum</taxon>
    </lineage>
</organism>
<dbReference type="AlphaFoldDB" id="A0A699GGZ7"/>
<gene>
    <name evidence="1" type="ORF">Tci_001077</name>
</gene>
<keyword evidence="1" id="KW-0548">Nucleotidyltransferase</keyword>
<protein>
    <submittedName>
        <fullName evidence="1">Reverse transcriptase domain-containing protein</fullName>
    </submittedName>
</protein>
<keyword evidence="1" id="KW-0808">Transferase</keyword>
<dbReference type="GO" id="GO:0003964">
    <property type="term" value="F:RNA-directed DNA polymerase activity"/>
    <property type="evidence" value="ECO:0007669"/>
    <property type="project" value="UniProtKB-KW"/>
</dbReference>
<keyword evidence="1" id="KW-0695">RNA-directed DNA polymerase</keyword>
<accession>A0A699GGZ7</accession>
<dbReference type="PANTHER" id="PTHR33240">
    <property type="entry name" value="OS08G0508500 PROTEIN"/>
    <property type="match status" value="1"/>
</dbReference>
<reference evidence="1" key="1">
    <citation type="journal article" date="2019" name="Sci. Rep.">
        <title>Draft genome of Tanacetum cinerariifolium, the natural source of mosquito coil.</title>
        <authorList>
            <person name="Yamashiro T."/>
            <person name="Shiraishi A."/>
            <person name="Satake H."/>
            <person name="Nakayama K."/>
        </authorList>
    </citation>
    <scope>NUCLEOTIDE SEQUENCE</scope>
</reference>
<comment type="caution">
    <text evidence="1">The sequence shown here is derived from an EMBL/GenBank/DDBJ whole genome shotgun (WGS) entry which is preliminary data.</text>
</comment>
<sequence>MSKPPHTGTTPFAKEKIDGYISALKSIVKEYNRRGNVSPIRLSFDDVEDRTRDRTVVTGKEIGDAELKRPFKEAVKTLLTWRIIEFASLEFKMPANIKLCDGTTDPEDHFSRFSSAENLEGSIEGWVELNKEGMFQRPNENNQDCEEGQRNPGGFQGKMNRRNRLYHGCFGGHEDIIGGRFCEIKEAFASIEFPNREASATLKKSPGPVSRREDRFHRGGYEADKRRNKGRSAFNNREGLVPYRAQAPYQALRDQGYHHPSRKGRELDKSTHRVSSFVGDVSDEPLIIESVMEGYLVRRVYVDEGASLEVMFKHCFKNLSPAMRSRLMSTQMDLVGFAVRVVKLLGKIELEVVFSGGLFRTLMINFIVIRASSPYNVIFGRTCSSTIHSMIKFPTLRGIANLATRTMVIAGCQRLKKKQMIEKETGQNTLWEEEGPKRVGLTEQALVNPAYLDQLVTIEGNLSEGCKDQLKALLKKSMDVFAWEPSDITGIPRRIIKHPLNVNPSIEPVAQKKELWHPKEPRR</sequence>
<name>A0A699GGZ7_TANCI</name>
<proteinExistence type="predicted"/>
<dbReference type="EMBL" id="BKCJ010000044">
    <property type="protein sequence ID" value="GEU29099.1"/>
    <property type="molecule type" value="Genomic_DNA"/>
</dbReference>